<name>R4X3M4_9BURK</name>
<dbReference type="KEGG" id="buo:BRPE64_DCDS06000"/>
<dbReference type="HOGENOM" id="CLU_160513_0_0_4"/>
<proteinExistence type="predicted"/>
<keyword evidence="1" id="KW-0614">Plasmid</keyword>
<accession>R4X3M4</accession>
<sequence>MPLLLMSMVLAPCVNAGTVDRTLESAVMQNDHARLAGIWRKQGEPPCAAQYPARLRIEPGGLYFGETDPPGTFTWWDGGTWRVISPGRLALSVANDAVIEYAFTLNEDHFIITDKAGCEVVYERASSD</sequence>
<evidence type="ECO:0000313" key="2">
    <source>
        <dbReference type="Proteomes" id="UP000013966"/>
    </source>
</evidence>
<dbReference type="EMBL" id="AP013061">
    <property type="protein sequence ID" value="BAN27536.1"/>
    <property type="molecule type" value="Genomic_DNA"/>
</dbReference>
<dbReference type="PATRIC" id="fig|758793.3.peg.5743"/>
<keyword evidence="2" id="KW-1185">Reference proteome</keyword>
<evidence type="ECO:0000313" key="1">
    <source>
        <dbReference type="EMBL" id="BAN27536.1"/>
    </source>
</evidence>
<reference evidence="1 2" key="1">
    <citation type="journal article" date="2013" name="Genome Announc.">
        <title>Complete Genome Sequence of Burkholderia sp. Strain RPE64, Bacterial Symbiont of the Bean Bug Riptortus pedestris.</title>
        <authorList>
            <person name="Shibata T.F."/>
            <person name="Maeda T."/>
            <person name="Nikoh N."/>
            <person name="Yamaguchi K."/>
            <person name="Oshima K."/>
            <person name="Hattori M."/>
            <person name="Nishiyama T."/>
            <person name="Hasebe M."/>
            <person name="Fukatsu T."/>
            <person name="Kikuchi Y."/>
            <person name="Shigenobu S."/>
        </authorList>
    </citation>
    <scope>NUCLEOTIDE SEQUENCE [LARGE SCALE GENOMIC DNA]</scope>
    <source>
        <plasmid evidence="1 2">p1</plasmid>
    </source>
</reference>
<reference evidence="1 2" key="2">
    <citation type="journal article" date="2018" name="Int. J. Syst. Evol. Microbiol.">
        <title>Burkholderia insecticola sp. nov., a gut symbiotic bacterium of the bean bug Riptortus pedestris.</title>
        <authorList>
            <person name="Takeshita K."/>
            <person name="Tamaki H."/>
            <person name="Ohbayashi T."/>
            <person name="Meng X.-Y."/>
            <person name="Sone T."/>
            <person name="Mitani Y."/>
            <person name="Peeters C."/>
            <person name="Kikuchi Y."/>
            <person name="Vandamme P."/>
        </authorList>
    </citation>
    <scope>NUCLEOTIDE SEQUENCE [LARGE SCALE GENOMIC DNA]</scope>
    <source>
        <strain evidence="1">RPE64</strain>
        <plasmid evidence="1 2">p1</plasmid>
    </source>
</reference>
<organism evidence="1 2">
    <name type="scientific">Caballeronia insecticola</name>
    <dbReference type="NCBI Taxonomy" id="758793"/>
    <lineage>
        <taxon>Bacteria</taxon>
        <taxon>Pseudomonadati</taxon>
        <taxon>Pseudomonadota</taxon>
        <taxon>Betaproteobacteria</taxon>
        <taxon>Burkholderiales</taxon>
        <taxon>Burkholderiaceae</taxon>
        <taxon>Caballeronia</taxon>
    </lineage>
</organism>
<gene>
    <name evidence="1" type="ORF">BRPE64_DCDS06000</name>
</gene>
<dbReference type="Proteomes" id="UP000013966">
    <property type="component" value="Plasmid p1"/>
</dbReference>
<protein>
    <submittedName>
        <fullName evidence="1">Bsr3996 protein</fullName>
    </submittedName>
</protein>
<dbReference type="AlphaFoldDB" id="R4X3M4"/>
<geneLocation type="plasmid" evidence="1 2">
    <name>p1</name>
</geneLocation>